<evidence type="ECO:0008006" key="4">
    <source>
        <dbReference type="Google" id="ProtNLM"/>
    </source>
</evidence>
<dbReference type="PANTHER" id="PTHR38110">
    <property type="entry name" value="CHROMOSOME 23, WHOLE GENOME SHOTGUN SEQUENCE"/>
    <property type="match status" value="1"/>
</dbReference>
<gene>
    <name evidence="3" type="ORF">EN45_062150</name>
</gene>
<dbReference type="Gene3D" id="2.40.160.210">
    <property type="entry name" value="Acyl-CoA thioesterase, double hotdog domain"/>
    <property type="match status" value="1"/>
</dbReference>
<proteinExistence type="predicted"/>
<dbReference type="Pfam" id="PF20789">
    <property type="entry name" value="4HBT_3C"/>
    <property type="match status" value="1"/>
</dbReference>
<dbReference type="SUPFAM" id="SSF54637">
    <property type="entry name" value="Thioesterase/thiol ester dehydrase-isomerase"/>
    <property type="match status" value="1"/>
</dbReference>
<dbReference type="Pfam" id="PF13622">
    <property type="entry name" value="4HBT_3"/>
    <property type="match status" value="1"/>
</dbReference>
<evidence type="ECO:0000313" key="3">
    <source>
        <dbReference type="EMBL" id="KZN87654.1"/>
    </source>
</evidence>
<evidence type="ECO:0000259" key="2">
    <source>
        <dbReference type="Pfam" id="PF20789"/>
    </source>
</evidence>
<dbReference type="InterPro" id="IPR029069">
    <property type="entry name" value="HotDog_dom_sf"/>
</dbReference>
<dbReference type="EMBL" id="CM002799">
    <property type="protein sequence ID" value="KZN87654.1"/>
    <property type="molecule type" value="Genomic_DNA"/>
</dbReference>
<sequence>MTDAHIPNAKATPGWRELPYPRTSFDDANKLVPVDGVSGLYKAFGPRDWSLPHDNGPSLHGGYLCSVLISGSREYARSTSLVDLNQPDPLSMHVQFLDLAPQGPLHVRFTTLKSSSRSSVVQGEICSAQSTAPRKTYTLAICTMGNLNDKAGISLELPGHVLPSRETDCARLTDAFAFFTSPPTSACRVYTPRGGPTPLWSPTIGQQKRDQWAKLDNGENFRLEELGADRTKQVAAIPLNYQPEGMKSLIKFNVPSVSLTFDFVQDPAGQKEWILNRGTMNRLQNGRFDMDLLMIDEEGKLIAAIKHQSLMFERKRHLGRQRGKKKDGEARL</sequence>
<protein>
    <recommendedName>
        <fullName evidence="4">Thioesterase-like superfamily-domain-containing protein</fullName>
    </recommendedName>
</protein>
<dbReference type="InterPro" id="IPR042171">
    <property type="entry name" value="Acyl-CoA_hotdog"/>
</dbReference>
<dbReference type="AlphaFoldDB" id="A0A167SXH5"/>
<dbReference type="InterPro" id="IPR052389">
    <property type="entry name" value="Sec_Metab_Biosynth-Assoc"/>
</dbReference>
<feature type="domain" description="Acyl-CoA thioesterase-like C-terminal" evidence="2">
    <location>
        <begin position="181"/>
        <end position="310"/>
    </location>
</feature>
<dbReference type="InterPro" id="IPR049449">
    <property type="entry name" value="TesB_ACOT8-like_N"/>
</dbReference>
<dbReference type="Proteomes" id="UP000076449">
    <property type="component" value="Chromosome II"/>
</dbReference>
<dbReference type="InterPro" id="IPR049450">
    <property type="entry name" value="ACOT8-like_C"/>
</dbReference>
<feature type="domain" description="Acyl-CoA thioesterase-like N-terminal HotDog" evidence="1">
    <location>
        <begin position="53"/>
        <end position="140"/>
    </location>
</feature>
<reference evidence="3" key="1">
    <citation type="journal article" date="2014" name="Genome Announc.">
        <title>Complete sequencing and chromosome-scale genome assembly of the industrial progenitor strain P2niaD18 from the penicillin producer Penicillium chrysogenum.</title>
        <authorList>
            <person name="Specht T."/>
            <person name="Dahlmann T.A."/>
            <person name="Zadra I."/>
            <person name="Kurnsteiner H."/>
            <person name="Kuck U."/>
        </authorList>
    </citation>
    <scope>NUCLEOTIDE SEQUENCE [LARGE SCALE GENOMIC DNA]</scope>
    <source>
        <strain evidence="3">P2niaD18</strain>
    </source>
</reference>
<name>A0A167SXH5_PENCH</name>
<dbReference type="PANTHER" id="PTHR38110:SF4">
    <property type="entry name" value="THIOESTERASE-LIKE SUPERFAMILY-DOMAIN-CONTAINING PROTEIN"/>
    <property type="match status" value="1"/>
</dbReference>
<evidence type="ECO:0000259" key="1">
    <source>
        <dbReference type="Pfam" id="PF13622"/>
    </source>
</evidence>
<accession>A0A167SXH5</accession>
<organism evidence="3">
    <name type="scientific">Penicillium chrysogenum</name>
    <name type="common">Penicillium notatum</name>
    <dbReference type="NCBI Taxonomy" id="5076"/>
    <lineage>
        <taxon>Eukaryota</taxon>
        <taxon>Fungi</taxon>
        <taxon>Dikarya</taxon>
        <taxon>Ascomycota</taxon>
        <taxon>Pezizomycotina</taxon>
        <taxon>Eurotiomycetes</taxon>
        <taxon>Eurotiomycetidae</taxon>
        <taxon>Eurotiales</taxon>
        <taxon>Aspergillaceae</taxon>
        <taxon>Penicillium</taxon>
        <taxon>Penicillium chrysogenum species complex</taxon>
    </lineage>
</organism>